<protein>
    <submittedName>
        <fullName evidence="6">Acyl-CoA dehydrogenase-like protein</fullName>
    </submittedName>
</protein>
<feature type="domain" description="Acyl-CoA dehydrogenase/oxidase C-terminal" evidence="5">
    <location>
        <begin position="185"/>
        <end position="295"/>
    </location>
</feature>
<reference evidence="6 7" key="1">
    <citation type="submission" date="2017-12" db="EMBL/GenBank/DDBJ databases">
        <title>Sequencing the genomes of 1000 Actinobacteria strains.</title>
        <authorList>
            <person name="Klenk H.-P."/>
        </authorList>
    </citation>
    <scope>NUCLEOTIDE SEQUENCE [LARGE SCALE GENOMIC DNA]</scope>
    <source>
        <strain evidence="6 7">DSM 44489</strain>
    </source>
</reference>
<dbReference type="RefSeq" id="WP_101467611.1">
    <property type="nucleotide sequence ID" value="NZ_PJMW01000002.1"/>
</dbReference>
<evidence type="ECO:0000256" key="1">
    <source>
        <dbReference type="ARBA" id="ARBA00009347"/>
    </source>
</evidence>
<evidence type="ECO:0000313" key="7">
    <source>
        <dbReference type="Proteomes" id="UP000233766"/>
    </source>
</evidence>
<dbReference type="Gene3D" id="1.20.140.10">
    <property type="entry name" value="Butyryl-CoA Dehydrogenase, subunit A, domain 3"/>
    <property type="match status" value="1"/>
</dbReference>
<accession>A0A2N3VK34</accession>
<keyword evidence="3" id="KW-0274">FAD</keyword>
<keyword evidence="4" id="KW-0560">Oxidoreductase</keyword>
<evidence type="ECO:0000313" key="6">
    <source>
        <dbReference type="EMBL" id="PKV81982.1"/>
    </source>
</evidence>
<dbReference type="SUPFAM" id="SSF56645">
    <property type="entry name" value="Acyl-CoA dehydrogenase NM domain-like"/>
    <property type="match status" value="1"/>
</dbReference>
<keyword evidence="2" id="KW-0285">Flavoprotein</keyword>
<name>A0A2N3VK34_9NOCA</name>
<evidence type="ECO:0000259" key="5">
    <source>
        <dbReference type="Pfam" id="PF00441"/>
    </source>
</evidence>
<keyword evidence="7" id="KW-1185">Reference proteome</keyword>
<dbReference type="AlphaFoldDB" id="A0A2N3VK34"/>
<proteinExistence type="inferred from homology"/>
<dbReference type="OrthoDB" id="4687507at2"/>
<dbReference type="PANTHER" id="PTHR43884">
    <property type="entry name" value="ACYL-COA DEHYDROGENASE"/>
    <property type="match status" value="1"/>
</dbReference>
<dbReference type="Proteomes" id="UP000233766">
    <property type="component" value="Unassembled WGS sequence"/>
</dbReference>
<evidence type="ECO:0000256" key="3">
    <source>
        <dbReference type="ARBA" id="ARBA00022827"/>
    </source>
</evidence>
<dbReference type="Pfam" id="PF00441">
    <property type="entry name" value="Acyl-CoA_dh_1"/>
    <property type="match status" value="1"/>
</dbReference>
<dbReference type="PANTHER" id="PTHR43884:SF20">
    <property type="entry name" value="ACYL-COA DEHYDROGENASE FADE28"/>
    <property type="match status" value="1"/>
</dbReference>
<dbReference type="GO" id="GO:0003995">
    <property type="term" value="F:acyl-CoA dehydrogenase activity"/>
    <property type="evidence" value="ECO:0007669"/>
    <property type="project" value="TreeGrafter"/>
</dbReference>
<gene>
    <name evidence="6" type="ORF">ATK86_6465</name>
</gene>
<organism evidence="6 7">
    <name type="scientific">Nocardia fluminea</name>
    <dbReference type="NCBI Taxonomy" id="134984"/>
    <lineage>
        <taxon>Bacteria</taxon>
        <taxon>Bacillati</taxon>
        <taxon>Actinomycetota</taxon>
        <taxon>Actinomycetes</taxon>
        <taxon>Mycobacteriales</taxon>
        <taxon>Nocardiaceae</taxon>
        <taxon>Nocardia</taxon>
    </lineage>
</organism>
<sequence>MELALSPEQEMLRDTANGYLAKQAPSWATICDMGWLDPDLELLDEVVLFEATGAALLPEPLFSTRLILPLLNGTRLLDDTKRVALAWTEEGRPTTFTGTFATTLAGDRVSGRKVLVAEGDQVDAFIVVTDNGLAVVDASEAQITPRQTIDLSRKFSDVEFGSVKATPLETPAGALEALQSRAFVLAAAEALGVGNQALQLGIEHAKVRRQFGKLIGTYQAVSHALVDAHIDLELGRSLTYWAAQTGAEQNAAAAAKAHTTAAAVRACEVAIQVSGGNGMTWENPLHRLYKRAQWLNSYIAGEDRLYDTIAGSLLP</sequence>
<dbReference type="InterPro" id="IPR009075">
    <property type="entry name" value="AcylCo_DH/oxidase_C"/>
</dbReference>
<dbReference type="InterPro" id="IPR009100">
    <property type="entry name" value="AcylCoA_DH/oxidase_NM_dom_sf"/>
</dbReference>
<evidence type="ECO:0000256" key="2">
    <source>
        <dbReference type="ARBA" id="ARBA00022630"/>
    </source>
</evidence>
<evidence type="ECO:0000256" key="4">
    <source>
        <dbReference type="ARBA" id="ARBA00023002"/>
    </source>
</evidence>
<comment type="caution">
    <text evidence="6">The sequence shown here is derived from an EMBL/GenBank/DDBJ whole genome shotgun (WGS) entry which is preliminary data.</text>
</comment>
<comment type="similarity">
    <text evidence="1">Belongs to the acyl-CoA dehydrogenase family.</text>
</comment>
<dbReference type="InterPro" id="IPR036250">
    <property type="entry name" value="AcylCo_DH-like_C"/>
</dbReference>
<dbReference type="EMBL" id="PJMW01000002">
    <property type="protein sequence ID" value="PKV81982.1"/>
    <property type="molecule type" value="Genomic_DNA"/>
</dbReference>
<dbReference type="SUPFAM" id="SSF47203">
    <property type="entry name" value="Acyl-CoA dehydrogenase C-terminal domain-like"/>
    <property type="match status" value="1"/>
</dbReference>